<keyword evidence="11" id="KW-0786">Thiamine pyrophosphate</keyword>
<dbReference type="EC" id="2.2.1.7" evidence="6"/>
<feature type="compositionally biased region" description="Low complexity" evidence="13">
    <location>
        <begin position="726"/>
        <end position="743"/>
    </location>
</feature>
<dbReference type="Gene3D" id="3.40.50.920">
    <property type="match status" value="1"/>
</dbReference>
<evidence type="ECO:0000256" key="10">
    <source>
        <dbReference type="ARBA" id="ARBA00022977"/>
    </source>
</evidence>
<dbReference type="GO" id="GO:0009228">
    <property type="term" value="P:thiamine biosynthetic process"/>
    <property type="evidence" value="ECO:0007669"/>
    <property type="project" value="UniProtKB-KW"/>
</dbReference>
<dbReference type="SUPFAM" id="SSF52518">
    <property type="entry name" value="Thiamin diphosphate-binding fold (THDP-binding)"/>
    <property type="match status" value="2"/>
</dbReference>
<dbReference type="Pfam" id="PF02780">
    <property type="entry name" value="Transketolase_C"/>
    <property type="match status" value="1"/>
</dbReference>
<keyword evidence="12" id="KW-0414">Isoprene biosynthesis</keyword>
<dbReference type="GO" id="GO:0016114">
    <property type="term" value="P:terpenoid biosynthetic process"/>
    <property type="evidence" value="ECO:0007669"/>
    <property type="project" value="InterPro"/>
</dbReference>
<reference evidence="15 16" key="1">
    <citation type="journal article" date="2017" name="Int. J. Parasitol.">
        <title>The genome of the protozoan parasite Cystoisospora suis and a reverse vaccinology approach to identify vaccine candidates.</title>
        <authorList>
            <person name="Palmieri N."/>
            <person name="Shrestha A."/>
            <person name="Ruttkowski B."/>
            <person name="Beck T."/>
            <person name="Vogl C."/>
            <person name="Tomley F."/>
            <person name="Blake D.P."/>
            <person name="Joachim A."/>
        </authorList>
    </citation>
    <scope>NUCLEOTIDE SEQUENCE [LARGE SCALE GENOMIC DNA]</scope>
    <source>
        <strain evidence="15 16">Wien I</strain>
    </source>
</reference>
<dbReference type="GeneID" id="94427758"/>
<feature type="compositionally biased region" description="Low complexity" evidence="13">
    <location>
        <begin position="693"/>
        <end position="706"/>
    </location>
</feature>
<feature type="region of interest" description="Disordered" evidence="13">
    <location>
        <begin position="969"/>
        <end position="993"/>
    </location>
</feature>
<comment type="subunit">
    <text evidence="5">Homodimer.</text>
</comment>
<proteinExistence type="inferred from homology"/>
<keyword evidence="16" id="KW-1185">Reference proteome</keyword>
<keyword evidence="9" id="KW-0460">Magnesium</keyword>
<dbReference type="Gene3D" id="3.40.50.970">
    <property type="match status" value="2"/>
</dbReference>
<dbReference type="InterPro" id="IPR005475">
    <property type="entry name" value="Transketolase-like_Pyr-bd"/>
</dbReference>
<feature type="region of interest" description="Disordered" evidence="13">
    <location>
        <begin position="671"/>
        <end position="744"/>
    </location>
</feature>
<dbReference type="GO" id="GO:0046872">
    <property type="term" value="F:metal ion binding"/>
    <property type="evidence" value="ECO:0007669"/>
    <property type="project" value="UniProtKB-KW"/>
</dbReference>
<evidence type="ECO:0000256" key="11">
    <source>
        <dbReference type="ARBA" id="ARBA00023052"/>
    </source>
</evidence>
<feature type="compositionally biased region" description="Polar residues" evidence="13">
    <location>
        <begin position="975"/>
        <end position="993"/>
    </location>
</feature>
<sequence>LLSSSLSSFLYPFSSSYLSISKPLREHSAAYSSLPIISPSARLPGGGAVITNQSRPHPSFSRSLVSPAFAWRSLNRARSSLFSLSSFCRGRPESLGYLASRELISSCASPCSPLAKEPSLSFLSVSLSTPHFSSLVGSPSVGANRTSTAFEDTLTSCGFTRDAVPGARSFISCRAEGVSALPRPPKRSREEISSKVLSYPTARPVQSEKSETSGHQQGVAFQRMGELSKELRREEGNQSGHSESFRVSNDRMTSKRQLEERGFASLHQRFARRSVPPLLPKPSHSISKHKGLCNLLSAVNLPCDLKRLPLQSLPQLCEEIRQEILRVVSQVGGHLASSLGMVEVIVALLRVLDVPTDRIVYDVSHQAYPHKMLTGRRHLMGSLRRSGGISGFCKRSESIYDAFGAGHSSTSISSIQGMTVAWQVLHEAARGSAKRRLHVAVIGDGGLTGGMAYEALNACGYLRTPVLVLLNDNQQVSLPTGTASAGGTAPASAVSRHMEKLLKARDFLSLKSVSRNGETPVRGTGLLENGDGAESRRRQCEDILDAQEREGEDENGDSHSQVDSSFFEALGFEYLGPVDGHDVENLVAVLSDLKRSGLKGPTVLHVKTEKGHGYPPALEAADRLHGVTPGFSDTLKLVRPPLEASFKKKQCGTNPSLYTPQQRISQSTAALHRLQSGQVSPADSNCRTSGSHQQNQSSTDQTTSSTLEGTPQSTQNLSPHAGLLGGTSLVSSSQKSASSGSVSRPSFTSIAARALLRLAEVDERVVGVTAAMPGGTGLHMMGSKFPRRMFDVGIAEQHAVTFAAGMASEGLKPFCAIYSTFLQRAYDQIVHDAALQKLPVRFLIDRAGYVGPDGSTHHGTFDLAFLGCLPDLVVMAPSDELELLHMVETAYQYEKGPSAVRYPRSSCYGIATLNNFLGHSVTEMPQRGKALEVGKGRIVKKAKPHAKHKVAILSLGTRLLEAVQAAQMLEEGPTGPSSSSVPEDSGGTPSTRVVTLSDDTSISIAPTSHHCKQMSSGWSDSREITSGQGNAGDKRRNACHENEVGVTVADARFLAPLDLELLRQLAADHEALLVVEEGSEGGFGSHVLKALTDEAMLDAGTLKVRSLTMPRRFMEAGTQQQQYEDAGLTAPHFARVIRSLIQS</sequence>
<gene>
    <name evidence="15" type="ORF">CSUI_004355</name>
</gene>
<name>A0A2C6L170_9APIC</name>
<comment type="caution">
    <text evidence="15">The sequence shown here is derived from an EMBL/GenBank/DDBJ whole genome shotgun (WGS) entry which is preliminary data.</text>
</comment>
<feature type="non-terminal residue" evidence="15">
    <location>
        <position position="1"/>
    </location>
</feature>
<dbReference type="InterPro" id="IPR005477">
    <property type="entry name" value="Dxylulose-5-P_synthase"/>
</dbReference>
<dbReference type="NCBIfam" id="NF003933">
    <property type="entry name" value="PRK05444.2-2"/>
    <property type="match status" value="1"/>
</dbReference>
<dbReference type="SUPFAM" id="SSF52922">
    <property type="entry name" value="TK C-terminal domain-like"/>
    <property type="match status" value="1"/>
</dbReference>
<evidence type="ECO:0000256" key="9">
    <source>
        <dbReference type="ARBA" id="ARBA00022842"/>
    </source>
</evidence>
<dbReference type="SMART" id="SM00861">
    <property type="entry name" value="Transket_pyr"/>
    <property type="match status" value="1"/>
</dbReference>
<evidence type="ECO:0000259" key="14">
    <source>
        <dbReference type="SMART" id="SM00861"/>
    </source>
</evidence>
<feature type="domain" description="Transketolase-like pyrimidine-binding" evidence="14">
    <location>
        <begin position="745"/>
        <end position="910"/>
    </location>
</feature>
<evidence type="ECO:0000256" key="13">
    <source>
        <dbReference type="SAM" id="MobiDB-lite"/>
    </source>
</evidence>
<dbReference type="InterPro" id="IPR009014">
    <property type="entry name" value="Transketo_C/PFOR_II"/>
</dbReference>
<feature type="compositionally biased region" description="Polar residues" evidence="13">
    <location>
        <begin position="671"/>
        <end position="692"/>
    </location>
</feature>
<comment type="cofactor">
    <cofactor evidence="1">
        <name>Mg(2+)</name>
        <dbReference type="ChEBI" id="CHEBI:18420"/>
    </cofactor>
</comment>
<comment type="similarity">
    <text evidence="4">Belongs to the transketolase family. DXPS subfamily.</text>
</comment>
<evidence type="ECO:0000256" key="5">
    <source>
        <dbReference type="ARBA" id="ARBA00011738"/>
    </source>
</evidence>
<dbReference type="UniPathway" id="UPA00064">
    <property type="reaction ID" value="UER00091"/>
</dbReference>
<keyword evidence="10" id="KW-0784">Thiamine biosynthesis</keyword>
<evidence type="ECO:0000256" key="3">
    <source>
        <dbReference type="ARBA" id="ARBA00004980"/>
    </source>
</evidence>
<feature type="compositionally biased region" description="Polar residues" evidence="13">
    <location>
        <begin position="237"/>
        <end position="247"/>
    </location>
</feature>
<accession>A0A2C6L170</accession>
<protein>
    <recommendedName>
        <fullName evidence="6">1-deoxy-D-xylulose-5-phosphate synthase</fullName>
        <ecNumber evidence="6">2.2.1.7</ecNumber>
    </recommendedName>
</protein>
<feature type="compositionally biased region" description="Polar residues" evidence="13">
    <location>
        <begin position="707"/>
        <end position="718"/>
    </location>
</feature>
<evidence type="ECO:0000256" key="8">
    <source>
        <dbReference type="ARBA" id="ARBA00022723"/>
    </source>
</evidence>
<feature type="compositionally biased region" description="Polar residues" evidence="13">
    <location>
        <begin position="1013"/>
        <end position="1028"/>
    </location>
</feature>
<dbReference type="OrthoDB" id="10266385at2759"/>
<dbReference type="Proteomes" id="UP000221165">
    <property type="component" value="Unassembled WGS sequence"/>
</dbReference>
<evidence type="ECO:0000256" key="2">
    <source>
        <dbReference type="ARBA" id="ARBA00001964"/>
    </source>
</evidence>
<organism evidence="15 16">
    <name type="scientific">Cystoisospora suis</name>
    <dbReference type="NCBI Taxonomy" id="483139"/>
    <lineage>
        <taxon>Eukaryota</taxon>
        <taxon>Sar</taxon>
        <taxon>Alveolata</taxon>
        <taxon>Apicomplexa</taxon>
        <taxon>Conoidasida</taxon>
        <taxon>Coccidia</taxon>
        <taxon>Eucoccidiorida</taxon>
        <taxon>Eimeriorina</taxon>
        <taxon>Sarcocystidae</taxon>
        <taxon>Cystoisospora</taxon>
    </lineage>
</organism>
<dbReference type="PANTHER" id="PTHR43322">
    <property type="entry name" value="1-D-DEOXYXYLULOSE 5-PHOSPHATE SYNTHASE-RELATED"/>
    <property type="match status" value="1"/>
</dbReference>
<dbReference type="VEuPathDB" id="ToxoDB:CSUI_004355"/>
<dbReference type="HAMAP" id="MF_00315">
    <property type="entry name" value="DXP_synth"/>
    <property type="match status" value="1"/>
</dbReference>
<evidence type="ECO:0000313" key="16">
    <source>
        <dbReference type="Proteomes" id="UP000221165"/>
    </source>
</evidence>
<dbReference type="GO" id="GO:0008661">
    <property type="term" value="F:1-deoxy-D-xylulose-5-phosphate synthase activity"/>
    <property type="evidence" value="ECO:0007669"/>
    <property type="project" value="UniProtKB-EC"/>
</dbReference>
<dbReference type="Pfam" id="PF13292">
    <property type="entry name" value="DXP_synthase_N"/>
    <property type="match status" value="1"/>
</dbReference>
<keyword evidence="8" id="KW-0479">Metal-binding</keyword>
<evidence type="ECO:0000256" key="7">
    <source>
        <dbReference type="ARBA" id="ARBA00022679"/>
    </source>
</evidence>
<dbReference type="InterPro" id="IPR029061">
    <property type="entry name" value="THDP-binding"/>
</dbReference>
<evidence type="ECO:0000256" key="4">
    <source>
        <dbReference type="ARBA" id="ARBA00011081"/>
    </source>
</evidence>
<dbReference type="InterPro" id="IPR033248">
    <property type="entry name" value="Transketolase_C"/>
</dbReference>
<dbReference type="Pfam" id="PF02779">
    <property type="entry name" value="Transket_pyr"/>
    <property type="match status" value="1"/>
</dbReference>
<keyword evidence="7" id="KW-0808">Transferase</keyword>
<evidence type="ECO:0000256" key="12">
    <source>
        <dbReference type="ARBA" id="ARBA00023229"/>
    </source>
</evidence>
<comment type="cofactor">
    <cofactor evidence="2">
        <name>thiamine diphosphate</name>
        <dbReference type="ChEBI" id="CHEBI:58937"/>
    </cofactor>
</comment>
<dbReference type="PANTHER" id="PTHR43322:SF5">
    <property type="entry name" value="1-DEOXY-D-XYLULOSE-5-PHOSPHATE SYNTHASE, CHLOROPLASTIC"/>
    <property type="match status" value="1"/>
</dbReference>
<feature type="region of interest" description="Disordered" evidence="13">
    <location>
        <begin position="518"/>
        <end position="538"/>
    </location>
</feature>
<feature type="region of interest" description="Disordered" evidence="13">
    <location>
        <begin position="180"/>
        <end position="254"/>
    </location>
</feature>
<feature type="compositionally biased region" description="Basic and acidic residues" evidence="13">
    <location>
        <begin position="226"/>
        <end position="236"/>
    </location>
</feature>
<evidence type="ECO:0000313" key="15">
    <source>
        <dbReference type="EMBL" id="PHJ21785.1"/>
    </source>
</evidence>
<dbReference type="CDD" id="cd02007">
    <property type="entry name" value="TPP_DXS"/>
    <property type="match status" value="1"/>
</dbReference>
<dbReference type="RefSeq" id="XP_067923465.1">
    <property type="nucleotide sequence ID" value="XM_068064547.1"/>
</dbReference>
<dbReference type="CDD" id="cd07033">
    <property type="entry name" value="TPP_PYR_DXS_TK_like"/>
    <property type="match status" value="1"/>
</dbReference>
<feature type="region of interest" description="Disordered" evidence="13">
    <location>
        <begin position="1008"/>
        <end position="1036"/>
    </location>
</feature>
<dbReference type="EMBL" id="MIGC01002018">
    <property type="protein sequence ID" value="PHJ21785.1"/>
    <property type="molecule type" value="Genomic_DNA"/>
</dbReference>
<dbReference type="AlphaFoldDB" id="A0A2C6L170"/>
<comment type="pathway">
    <text evidence="3">Metabolic intermediate biosynthesis; 1-deoxy-D-xylulose 5-phosphate biosynthesis; 1-deoxy-D-xylulose 5-phosphate from D-glyceraldehyde 3-phosphate and pyruvate: step 1/1.</text>
</comment>
<evidence type="ECO:0000256" key="6">
    <source>
        <dbReference type="ARBA" id="ARBA00013150"/>
    </source>
</evidence>
<evidence type="ECO:0000256" key="1">
    <source>
        <dbReference type="ARBA" id="ARBA00001946"/>
    </source>
</evidence>
<dbReference type="FunFam" id="3.40.50.970:FF:000005">
    <property type="entry name" value="1-deoxy-D-xylulose-5-phosphate synthase"/>
    <property type="match status" value="1"/>
</dbReference>